<feature type="domain" description="Purine catabolism PurC-like" evidence="1">
    <location>
        <begin position="29"/>
        <end position="138"/>
    </location>
</feature>
<evidence type="ECO:0000313" key="3">
    <source>
        <dbReference type="EMBL" id="QEH94034.1"/>
    </source>
</evidence>
<evidence type="ECO:0000259" key="1">
    <source>
        <dbReference type="Pfam" id="PF07905"/>
    </source>
</evidence>
<dbReference type="InterPro" id="IPR042070">
    <property type="entry name" value="PucR_C-HTH_sf"/>
</dbReference>
<dbReference type="PANTHER" id="PTHR33744">
    <property type="entry name" value="CARBOHYDRATE DIACID REGULATOR"/>
    <property type="match status" value="1"/>
</dbReference>
<dbReference type="InterPro" id="IPR025736">
    <property type="entry name" value="PucR_C-HTH_dom"/>
</dbReference>
<protein>
    <submittedName>
        <fullName evidence="3">PucR family transcriptional regulator</fullName>
    </submittedName>
</protein>
<dbReference type="Gene3D" id="1.10.10.2840">
    <property type="entry name" value="PucR C-terminal helix-turn-helix domain"/>
    <property type="match status" value="1"/>
</dbReference>
<dbReference type="Pfam" id="PF07905">
    <property type="entry name" value="PucR"/>
    <property type="match status" value="1"/>
</dbReference>
<dbReference type="InterPro" id="IPR012914">
    <property type="entry name" value="PucR_dom"/>
</dbReference>
<reference evidence="3 4" key="1">
    <citation type="submission" date="2019-08" db="EMBL/GenBank/DDBJ databases">
        <title>Dermacoccus abyssi strain HZAU 226, whole genome Nanopore sequencing project.</title>
        <authorList>
            <person name="Guo A."/>
            <person name="Zhang X."/>
            <person name="Ruan Y."/>
            <person name="Liu W."/>
            <person name="Chen Q."/>
            <person name="Gu L."/>
        </authorList>
    </citation>
    <scope>NUCLEOTIDE SEQUENCE [LARGE SCALE GENOMIC DNA]</scope>
    <source>
        <strain evidence="3 4">HZAU 226</strain>
    </source>
</reference>
<dbReference type="Pfam" id="PF13556">
    <property type="entry name" value="HTH_30"/>
    <property type="match status" value="1"/>
</dbReference>
<organism evidence="3 4">
    <name type="scientific">Dermacoccus abyssi</name>
    <dbReference type="NCBI Taxonomy" id="322596"/>
    <lineage>
        <taxon>Bacteria</taxon>
        <taxon>Bacillati</taxon>
        <taxon>Actinomycetota</taxon>
        <taxon>Actinomycetes</taxon>
        <taxon>Micrococcales</taxon>
        <taxon>Dermacoccaceae</taxon>
        <taxon>Dermacoccus</taxon>
    </lineage>
</organism>
<proteinExistence type="predicted"/>
<dbReference type="InterPro" id="IPR051448">
    <property type="entry name" value="CdaR-like_regulators"/>
</dbReference>
<dbReference type="Proteomes" id="UP000323565">
    <property type="component" value="Chromosome"/>
</dbReference>
<name>A0ABX5ZE54_9MICO</name>
<accession>A0ABX5ZE54</accession>
<evidence type="ECO:0000313" key="4">
    <source>
        <dbReference type="Proteomes" id="UP000323565"/>
    </source>
</evidence>
<gene>
    <name evidence="3" type="ORF">FV141_11195</name>
</gene>
<keyword evidence="4" id="KW-1185">Reference proteome</keyword>
<dbReference type="EMBL" id="CP043031">
    <property type="protein sequence ID" value="QEH94034.1"/>
    <property type="molecule type" value="Genomic_DNA"/>
</dbReference>
<evidence type="ECO:0000259" key="2">
    <source>
        <dbReference type="Pfam" id="PF13556"/>
    </source>
</evidence>
<feature type="domain" description="PucR C-terminal helix-turn-helix" evidence="2">
    <location>
        <begin position="432"/>
        <end position="488"/>
    </location>
</feature>
<dbReference type="PANTHER" id="PTHR33744:SF1">
    <property type="entry name" value="DNA-BINDING TRANSCRIPTIONAL ACTIVATOR ADER"/>
    <property type="match status" value="1"/>
</dbReference>
<sequence>MPGRIHSTQWILAMAPEGRSPMKLTLRALLGRDDLRLRLVNGDAHTPLTWVHGIELLDPTPYLSGGELVLTTGQRLPAEHDECRAYVQRLAAHDVGALGFGVGVGHDTVPDAVALACVEFGLPLLVVPEPTPFVSIVRVGADYVAEAERRALRHTVEFQRRLTRVALRDGTEAVVSAARTFLERPVVVLTADGAAVGEGPVVDELFHLQAAGRLPRGRRVLSADDVEVHPLIGQAHEHGWLATASTPPLGPSERFALQHVVSCLSLLMETPQRLTQLRDDLGRALLHQLEEGRDSPGELTHFGLSPDTAFALVAYPTATARPDVWRAQAEQASAEANAIFRIDGDELVAVAPKPITVPGSHLGHAGLGGDAAGALERARSAARAARRRGVPVVDGEAALDVVLAQPAIERAVDAWAGPVLQRLSDDGSESLRVTVTAFLRHGGSFDATARELKVHRHTVSSRVRRAQEAMGLDLADPDVRALLWLALAR</sequence>